<evidence type="ECO:0000313" key="3">
    <source>
        <dbReference type="Proteomes" id="UP001299220"/>
    </source>
</evidence>
<dbReference type="EMBL" id="JAFBIT010000003">
    <property type="protein sequence ID" value="MCF2653078.1"/>
    <property type="molecule type" value="Genomic_DNA"/>
</dbReference>
<feature type="domain" description="Putative nitroreductase TM1586" evidence="1">
    <location>
        <begin position="6"/>
        <end position="46"/>
    </location>
</feature>
<name>A0ABS9CR33_9FIRM</name>
<protein>
    <recommendedName>
        <fullName evidence="1">Putative nitroreductase TM1586 domain-containing protein</fullName>
    </recommendedName>
</protein>
<evidence type="ECO:0000259" key="1">
    <source>
        <dbReference type="Pfam" id="PF14512"/>
    </source>
</evidence>
<organism evidence="2 3">
    <name type="scientific">Anaeromassilibacillus senegalensis</name>
    <dbReference type="NCBI Taxonomy" id="1673717"/>
    <lineage>
        <taxon>Bacteria</taxon>
        <taxon>Bacillati</taxon>
        <taxon>Bacillota</taxon>
        <taxon>Clostridia</taxon>
        <taxon>Eubacteriales</taxon>
        <taxon>Acutalibacteraceae</taxon>
        <taxon>Anaeromassilibacillus</taxon>
    </lineage>
</organism>
<dbReference type="Proteomes" id="UP001299220">
    <property type="component" value="Unassembled WGS sequence"/>
</dbReference>
<dbReference type="InterPro" id="IPR029478">
    <property type="entry name" value="TM1586_NiRdase"/>
</dbReference>
<dbReference type="Pfam" id="PF14512">
    <property type="entry name" value="TM1586_NiRdase"/>
    <property type="match status" value="1"/>
</dbReference>
<proteinExistence type="predicted"/>
<sequence length="54" mass="6139">MDLLEAMNQQKFRLELDGSTITAKAGVGFYSKIDLGIVKYHFEIGAGKENFTWR</sequence>
<comment type="caution">
    <text evidence="2">The sequence shown here is derived from an EMBL/GenBank/DDBJ whole genome shotgun (WGS) entry which is preliminary data.</text>
</comment>
<accession>A0ABS9CR33</accession>
<keyword evidence="3" id="KW-1185">Reference proteome</keyword>
<evidence type="ECO:0000313" key="2">
    <source>
        <dbReference type="EMBL" id="MCF2653078.1"/>
    </source>
</evidence>
<dbReference type="RefSeq" id="WP_328228837.1">
    <property type="nucleotide sequence ID" value="NZ_JAFBIT010000003.1"/>
</dbReference>
<reference evidence="2 3" key="1">
    <citation type="submission" date="2020-12" db="EMBL/GenBank/DDBJ databases">
        <title>Whole genome sequences of gut porcine anaerobes.</title>
        <authorList>
            <person name="Kubasova T."/>
            <person name="Jahodarova E."/>
            <person name="Rychlik I."/>
        </authorList>
    </citation>
    <scope>NUCLEOTIDE SEQUENCE [LARGE SCALE GENOMIC DNA]</scope>
    <source>
        <strain evidence="2 3">An867</strain>
    </source>
</reference>
<gene>
    <name evidence="2" type="ORF">JQM67_10745</name>
</gene>